<dbReference type="PROSITE" id="PS51032">
    <property type="entry name" value="AP2_ERF"/>
    <property type="match status" value="1"/>
</dbReference>
<evidence type="ECO:0000256" key="8">
    <source>
        <dbReference type="SAM" id="MobiDB-lite"/>
    </source>
</evidence>
<comment type="subcellular location">
    <subcellularLocation>
        <location evidence="1">Nucleus</location>
    </subcellularLocation>
</comment>
<dbReference type="FunFam" id="3.30.730.10:FF:000001">
    <property type="entry name" value="Ethylene-responsive transcription factor 2"/>
    <property type="match status" value="1"/>
</dbReference>
<feature type="domain" description="AP2/ERF" evidence="9">
    <location>
        <begin position="51"/>
        <end position="108"/>
    </location>
</feature>
<protein>
    <recommendedName>
        <fullName evidence="9">AP2/ERF domain-containing protein</fullName>
    </recommendedName>
</protein>
<comment type="similarity">
    <text evidence="7">Belongs to the AP2/ERF transcription factor family. ERF subfamily.</text>
</comment>
<keyword evidence="11" id="KW-1185">Reference proteome</keyword>
<dbReference type="Pfam" id="PF00847">
    <property type="entry name" value="AP2"/>
    <property type="match status" value="1"/>
</dbReference>
<dbReference type="InterPro" id="IPR036955">
    <property type="entry name" value="AP2/ERF_dom_sf"/>
</dbReference>
<evidence type="ECO:0000256" key="2">
    <source>
        <dbReference type="ARBA" id="ARBA00023015"/>
    </source>
</evidence>
<evidence type="ECO:0000256" key="3">
    <source>
        <dbReference type="ARBA" id="ARBA00023125"/>
    </source>
</evidence>
<dbReference type="PRINTS" id="PR00367">
    <property type="entry name" value="ETHRSPELEMNT"/>
</dbReference>
<dbReference type="InterPro" id="IPR001471">
    <property type="entry name" value="AP2/ERF_dom"/>
</dbReference>
<dbReference type="InterPro" id="IPR045277">
    <property type="entry name" value="DRE1A-I"/>
</dbReference>
<evidence type="ECO:0000256" key="7">
    <source>
        <dbReference type="ARBA" id="ARBA00024343"/>
    </source>
</evidence>
<name>A0AA39DXA0_VITRO</name>
<evidence type="ECO:0000259" key="9">
    <source>
        <dbReference type="PROSITE" id="PS51032"/>
    </source>
</evidence>
<dbReference type="Proteomes" id="UP001168098">
    <property type="component" value="Unassembled WGS sequence"/>
</dbReference>
<keyword evidence="6" id="KW-0539">Nucleus</keyword>
<reference evidence="10 11" key="1">
    <citation type="journal article" date="2023" name="BMC Biotechnol.">
        <title>Vitis rotundifolia cv Carlos genome sequencing.</title>
        <authorList>
            <person name="Huff M."/>
            <person name="Hulse-Kemp A."/>
            <person name="Scheffler B."/>
            <person name="Youngblood R."/>
            <person name="Simpson S."/>
            <person name="Babiker E."/>
            <person name="Staton M."/>
        </authorList>
    </citation>
    <scope>NUCLEOTIDE SEQUENCE [LARGE SCALE GENOMIC DNA]</scope>
    <source>
        <tissue evidence="10">Leaf</tissue>
    </source>
</reference>
<organism evidence="10 11">
    <name type="scientific">Vitis rotundifolia</name>
    <name type="common">Muscadine grape</name>
    <dbReference type="NCBI Taxonomy" id="103349"/>
    <lineage>
        <taxon>Eukaryota</taxon>
        <taxon>Viridiplantae</taxon>
        <taxon>Streptophyta</taxon>
        <taxon>Embryophyta</taxon>
        <taxon>Tracheophyta</taxon>
        <taxon>Spermatophyta</taxon>
        <taxon>Magnoliopsida</taxon>
        <taxon>eudicotyledons</taxon>
        <taxon>Gunneridae</taxon>
        <taxon>Pentapetalae</taxon>
        <taxon>rosids</taxon>
        <taxon>Vitales</taxon>
        <taxon>Vitaceae</taxon>
        <taxon>Viteae</taxon>
        <taxon>Vitis</taxon>
    </lineage>
</organism>
<feature type="region of interest" description="Disordered" evidence="8">
    <location>
        <begin position="1"/>
        <end position="29"/>
    </location>
</feature>
<evidence type="ECO:0000256" key="1">
    <source>
        <dbReference type="ARBA" id="ARBA00004123"/>
    </source>
</evidence>
<comment type="caution">
    <text evidence="10">The sequence shown here is derived from an EMBL/GenBank/DDBJ whole genome shotgun (WGS) entry which is preliminary data.</text>
</comment>
<dbReference type="Gene3D" id="3.30.730.10">
    <property type="entry name" value="AP2/ERF domain"/>
    <property type="match status" value="1"/>
</dbReference>
<dbReference type="CDD" id="cd00018">
    <property type="entry name" value="AP2"/>
    <property type="match status" value="1"/>
</dbReference>
<evidence type="ECO:0000313" key="10">
    <source>
        <dbReference type="EMBL" id="KAJ9699429.1"/>
    </source>
</evidence>
<proteinExistence type="inferred from homology"/>
<dbReference type="PANTHER" id="PTHR31839">
    <property type="entry name" value="DEHYDRATION-RESPONSIVE ELEMENT-BINDING PROTEIN 1D"/>
    <property type="match status" value="1"/>
</dbReference>
<evidence type="ECO:0000256" key="5">
    <source>
        <dbReference type="ARBA" id="ARBA00023163"/>
    </source>
</evidence>
<evidence type="ECO:0000256" key="4">
    <source>
        <dbReference type="ARBA" id="ARBA00023159"/>
    </source>
</evidence>
<keyword evidence="2" id="KW-0805">Transcription regulation</keyword>
<keyword evidence="4" id="KW-0010">Activator</keyword>
<dbReference type="AlphaFoldDB" id="A0AA39DXA0"/>
<feature type="compositionally biased region" description="Low complexity" evidence="8">
    <location>
        <begin position="9"/>
        <end position="26"/>
    </location>
</feature>
<sequence>MDLDHEEFSASSSSSSSRTNPNSSDSLLPLQCIGHKRKAGRKKFRETRHPIFRGVRQRNGNKWVCEVREPLKKSRIWLGTFPTPEMAARAHDVAALALRGRFASLNFPDSAWRLPRPKSSSAEDIQVAALEATKAFNPTAPSSSSLASALDNMSGVADSKKVLETSPSSNVESPKLKRQRMVLEISPVDTKRSEKVGYGSTTVFMDEEAVFNMPGLINSMAEGLLLTPPAMCKGFSWDDATDSHIDLSLWNDD</sequence>
<evidence type="ECO:0000256" key="6">
    <source>
        <dbReference type="ARBA" id="ARBA00023242"/>
    </source>
</evidence>
<dbReference type="SMART" id="SM00380">
    <property type="entry name" value="AP2"/>
    <property type="match status" value="1"/>
</dbReference>
<evidence type="ECO:0000313" key="11">
    <source>
        <dbReference type="Proteomes" id="UP001168098"/>
    </source>
</evidence>
<keyword evidence="5" id="KW-0804">Transcription</keyword>
<dbReference type="GO" id="GO:0003700">
    <property type="term" value="F:DNA-binding transcription factor activity"/>
    <property type="evidence" value="ECO:0007669"/>
    <property type="project" value="InterPro"/>
</dbReference>
<dbReference type="GO" id="GO:0005634">
    <property type="term" value="C:nucleus"/>
    <property type="evidence" value="ECO:0007669"/>
    <property type="project" value="UniProtKB-SubCell"/>
</dbReference>
<dbReference type="EMBL" id="JARBHA010000006">
    <property type="protein sequence ID" value="KAJ9699429.1"/>
    <property type="molecule type" value="Genomic_DNA"/>
</dbReference>
<gene>
    <name evidence="10" type="ORF">PVL29_008156</name>
</gene>
<dbReference type="SUPFAM" id="SSF54171">
    <property type="entry name" value="DNA-binding domain"/>
    <property type="match status" value="1"/>
</dbReference>
<accession>A0AA39DXA0</accession>
<dbReference type="GO" id="GO:0003677">
    <property type="term" value="F:DNA binding"/>
    <property type="evidence" value="ECO:0007669"/>
    <property type="project" value="UniProtKB-KW"/>
</dbReference>
<dbReference type="InterPro" id="IPR016177">
    <property type="entry name" value="DNA-bd_dom_sf"/>
</dbReference>
<keyword evidence="3" id="KW-0238">DNA-binding</keyword>
<dbReference type="PANTHER" id="PTHR31839:SF42">
    <property type="entry name" value="DEHYDRATION-RESPONSIVE ELEMENT-BINDING PROTEIN 1F"/>
    <property type="match status" value="1"/>
</dbReference>